<evidence type="ECO:0000256" key="3">
    <source>
        <dbReference type="ARBA" id="ARBA00022737"/>
    </source>
</evidence>
<feature type="compositionally biased region" description="Low complexity" evidence="10">
    <location>
        <begin position="416"/>
        <end position="426"/>
    </location>
</feature>
<evidence type="ECO:0000256" key="8">
    <source>
        <dbReference type="ARBA" id="ARBA00023242"/>
    </source>
</evidence>
<proteinExistence type="predicted"/>
<dbReference type="GO" id="GO:0000978">
    <property type="term" value="F:RNA polymerase II cis-regulatory region sequence-specific DNA binding"/>
    <property type="evidence" value="ECO:0007669"/>
    <property type="project" value="TreeGrafter"/>
</dbReference>
<evidence type="ECO:0000259" key="11">
    <source>
        <dbReference type="PROSITE" id="PS50114"/>
    </source>
</evidence>
<evidence type="ECO:0000256" key="6">
    <source>
        <dbReference type="ARBA" id="ARBA00023015"/>
    </source>
</evidence>
<sequence>MMEIARHSHAKLPREEPTSMRTALPTRPVASRGDSQLSASKDVAYASSAGSRSPGSESFTTSSVHDRNMATSPSPTPSPSSTAQDGRSSMARSSTASATGHSGQVCSNCGTTRTPLWRRSPQGATICNACGLYLKARNSQRPTNLKRPPTVVSTARKSPEQTSPNSCGQANGATYVAADQTPTGSCPGGGRCNGTGGAEGCSGCPAFNNRVAKSAHLTNLQSQEASNHGNSSENGPQPIDVAAQEAQDQNTTVVIACQNCGTTVTPLWRRDESGHTICNACGLYYKLHGVHRPVTMKKAVIKRRKRVIPVAQGGQDDATPLESVEQASQYSESDERGTLNADGSVNLGFRRRNDYSMALLPEPVRQNKGSTPLSSSDLTPYHALHTPHSIDNRDSLTDDNRLAPLTSISIMNDRQSSLSPASFLSPSRKRSFSATDSEATQGEPGHDSSKRLSSIKSILNPPTGPGHSPISNPMEDAAESLRLLRSPATTLYSAPSPGAHSVASSTTMGGPGLLESEKIKAERRAALQLEAERMREMLAAKERELAALED</sequence>
<dbReference type="GO" id="GO:0000981">
    <property type="term" value="F:DNA-binding transcription factor activity, RNA polymerase II-specific"/>
    <property type="evidence" value="ECO:0007669"/>
    <property type="project" value="TreeGrafter"/>
</dbReference>
<keyword evidence="2" id="KW-0479">Metal-binding</keyword>
<dbReference type="PANTHER" id="PTHR10071">
    <property type="entry name" value="TRANSCRIPTION FACTOR GATA FAMILY MEMBER"/>
    <property type="match status" value="1"/>
</dbReference>
<dbReference type="OrthoDB" id="515401at2759"/>
<keyword evidence="5" id="KW-0862">Zinc</keyword>
<dbReference type="EMBL" id="JAFIMR010000039">
    <property type="protein sequence ID" value="KAI1857715.1"/>
    <property type="molecule type" value="Genomic_DNA"/>
</dbReference>
<feature type="compositionally biased region" description="Polar residues" evidence="10">
    <location>
        <begin position="367"/>
        <end position="378"/>
    </location>
</feature>
<gene>
    <name evidence="12" type="ORF">JX265_011130</name>
</gene>
<keyword evidence="4 9" id="KW-0863">Zinc-finger</keyword>
<reference evidence="12" key="1">
    <citation type="submission" date="2021-03" db="EMBL/GenBank/DDBJ databases">
        <title>Revisited historic fungal species revealed as producer of novel bioactive compounds through whole genome sequencing and comparative genomics.</title>
        <authorList>
            <person name="Vignolle G.A."/>
            <person name="Hochenegger N."/>
            <person name="Mach R.L."/>
            <person name="Mach-Aigner A.R."/>
            <person name="Javad Rahimi M."/>
            <person name="Salim K.A."/>
            <person name="Chan C.M."/>
            <person name="Lim L.B.L."/>
            <person name="Cai F."/>
            <person name="Druzhinina I.S."/>
            <person name="U'Ren J.M."/>
            <person name="Derntl C."/>
        </authorList>
    </citation>
    <scope>NUCLEOTIDE SEQUENCE</scope>
    <source>
        <strain evidence="12">TUCIM 5799</strain>
    </source>
</reference>
<accession>A0A9Q0AL44</accession>
<dbReference type="PROSITE" id="PS00344">
    <property type="entry name" value="GATA_ZN_FINGER_1"/>
    <property type="match status" value="2"/>
</dbReference>
<feature type="compositionally biased region" description="Low complexity" evidence="10">
    <location>
        <begin position="79"/>
        <end position="99"/>
    </location>
</feature>
<dbReference type="PANTHER" id="PTHR10071:SF335">
    <property type="entry name" value="IRON-SENSING TRANSCRIPTIONAL REPRESSOR-RELATED"/>
    <property type="match status" value="1"/>
</dbReference>
<feature type="region of interest" description="Disordered" evidence="10">
    <location>
        <begin position="311"/>
        <end position="346"/>
    </location>
</feature>
<feature type="domain" description="GATA-type" evidence="11">
    <location>
        <begin position="257"/>
        <end position="304"/>
    </location>
</feature>
<dbReference type="Gene3D" id="3.30.50.10">
    <property type="entry name" value="Erythroid Transcription Factor GATA-1, subunit A"/>
    <property type="match status" value="2"/>
</dbReference>
<dbReference type="PRINTS" id="PR00619">
    <property type="entry name" value="GATAZNFINGER"/>
</dbReference>
<dbReference type="AlphaFoldDB" id="A0A9Q0AL44"/>
<dbReference type="SMART" id="SM00401">
    <property type="entry name" value="ZnF_GATA"/>
    <property type="match status" value="2"/>
</dbReference>
<feature type="compositionally biased region" description="Low complexity" evidence="10">
    <location>
        <begin position="46"/>
        <end position="58"/>
    </location>
</feature>
<comment type="subcellular location">
    <subcellularLocation>
        <location evidence="1">Nucleus</location>
    </subcellularLocation>
</comment>
<feature type="domain" description="GATA-type" evidence="11">
    <location>
        <begin position="100"/>
        <end position="156"/>
    </location>
</feature>
<evidence type="ECO:0000256" key="5">
    <source>
        <dbReference type="ARBA" id="ARBA00022833"/>
    </source>
</evidence>
<dbReference type="CDD" id="cd00202">
    <property type="entry name" value="ZnF_GATA"/>
    <property type="match status" value="2"/>
</dbReference>
<evidence type="ECO:0000256" key="7">
    <source>
        <dbReference type="ARBA" id="ARBA00023163"/>
    </source>
</evidence>
<evidence type="ECO:0000256" key="10">
    <source>
        <dbReference type="SAM" id="MobiDB-lite"/>
    </source>
</evidence>
<keyword evidence="13" id="KW-1185">Reference proteome</keyword>
<evidence type="ECO:0000256" key="2">
    <source>
        <dbReference type="ARBA" id="ARBA00022723"/>
    </source>
</evidence>
<organism evidence="12 13">
    <name type="scientific">Neoarthrinium moseri</name>
    <dbReference type="NCBI Taxonomy" id="1658444"/>
    <lineage>
        <taxon>Eukaryota</taxon>
        <taxon>Fungi</taxon>
        <taxon>Dikarya</taxon>
        <taxon>Ascomycota</taxon>
        <taxon>Pezizomycotina</taxon>
        <taxon>Sordariomycetes</taxon>
        <taxon>Xylariomycetidae</taxon>
        <taxon>Amphisphaeriales</taxon>
        <taxon>Apiosporaceae</taxon>
        <taxon>Neoarthrinium</taxon>
    </lineage>
</organism>
<keyword evidence="3" id="KW-0677">Repeat</keyword>
<dbReference type="GO" id="GO:0000122">
    <property type="term" value="P:negative regulation of transcription by RNA polymerase II"/>
    <property type="evidence" value="ECO:0007669"/>
    <property type="project" value="TreeGrafter"/>
</dbReference>
<feature type="compositionally biased region" description="Polar residues" evidence="10">
    <location>
        <begin position="151"/>
        <end position="171"/>
    </location>
</feature>
<feature type="region of interest" description="Disordered" evidence="10">
    <location>
        <begin position="413"/>
        <end position="474"/>
    </location>
</feature>
<comment type="caution">
    <text evidence="12">The sequence shown here is derived from an EMBL/GenBank/DDBJ whole genome shotgun (WGS) entry which is preliminary data.</text>
</comment>
<dbReference type="GO" id="GO:0005634">
    <property type="term" value="C:nucleus"/>
    <property type="evidence" value="ECO:0007669"/>
    <property type="project" value="UniProtKB-SubCell"/>
</dbReference>
<feature type="region of interest" description="Disordered" evidence="10">
    <location>
        <begin position="358"/>
        <end position="398"/>
    </location>
</feature>
<protein>
    <recommendedName>
        <fullName evidence="11">GATA-type domain-containing protein</fullName>
    </recommendedName>
</protein>
<dbReference type="Proteomes" id="UP000829685">
    <property type="component" value="Unassembled WGS sequence"/>
</dbReference>
<evidence type="ECO:0000256" key="1">
    <source>
        <dbReference type="ARBA" id="ARBA00004123"/>
    </source>
</evidence>
<evidence type="ECO:0000313" key="13">
    <source>
        <dbReference type="Proteomes" id="UP000829685"/>
    </source>
</evidence>
<keyword evidence="6" id="KW-0805">Transcription regulation</keyword>
<feature type="region of interest" description="Disordered" evidence="10">
    <location>
        <begin position="1"/>
        <end position="108"/>
    </location>
</feature>
<dbReference type="Pfam" id="PF00320">
    <property type="entry name" value="GATA"/>
    <property type="match status" value="2"/>
</dbReference>
<dbReference type="InterPro" id="IPR000679">
    <property type="entry name" value="Znf_GATA"/>
</dbReference>
<keyword evidence="7" id="KW-0804">Transcription</keyword>
<evidence type="ECO:0000313" key="12">
    <source>
        <dbReference type="EMBL" id="KAI1857715.1"/>
    </source>
</evidence>
<dbReference type="FunFam" id="3.30.50.10:FF:000039">
    <property type="entry name" value="Siderophore transcription factor SreA"/>
    <property type="match status" value="1"/>
</dbReference>
<dbReference type="FunFam" id="3.30.50.10:FF:000007">
    <property type="entry name" value="Nitrogen regulatory AreA, N-terminal"/>
    <property type="match status" value="1"/>
</dbReference>
<dbReference type="GO" id="GO:0045944">
    <property type="term" value="P:positive regulation of transcription by RNA polymerase II"/>
    <property type="evidence" value="ECO:0007669"/>
    <property type="project" value="TreeGrafter"/>
</dbReference>
<dbReference type="InterPro" id="IPR013088">
    <property type="entry name" value="Znf_NHR/GATA"/>
</dbReference>
<dbReference type="InterPro" id="IPR039355">
    <property type="entry name" value="Transcription_factor_GATA"/>
</dbReference>
<name>A0A9Q0AL44_9PEZI</name>
<feature type="region of interest" description="Disordered" evidence="10">
    <location>
        <begin position="490"/>
        <end position="519"/>
    </location>
</feature>
<evidence type="ECO:0000256" key="9">
    <source>
        <dbReference type="PROSITE-ProRule" id="PRU00094"/>
    </source>
</evidence>
<dbReference type="SUPFAM" id="SSF57716">
    <property type="entry name" value="Glucocorticoid receptor-like (DNA-binding domain)"/>
    <property type="match status" value="2"/>
</dbReference>
<dbReference type="GO" id="GO:0006879">
    <property type="term" value="P:intracellular iron ion homeostasis"/>
    <property type="evidence" value="ECO:0007669"/>
    <property type="project" value="UniProtKB-ARBA"/>
</dbReference>
<dbReference type="GO" id="GO:0008270">
    <property type="term" value="F:zinc ion binding"/>
    <property type="evidence" value="ECO:0007669"/>
    <property type="project" value="UniProtKB-KW"/>
</dbReference>
<feature type="region of interest" description="Disordered" evidence="10">
    <location>
        <begin position="141"/>
        <end position="171"/>
    </location>
</feature>
<dbReference type="GO" id="GO:0034757">
    <property type="term" value="P:negative regulation of iron ion transport"/>
    <property type="evidence" value="ECO:0007669"/>
    <property type="project" value="UniProtKB-ARBA"/>
</dbReference>
<feature type="compositionally biased region" description="Basic and acidic residues" evidence="10">
    <location>
        <begin position="1"/>
        <end position="18"/>
    </location>
</feature>
<keyword evidence="8" id="KW-0539">Nucleus</keyword>
<dbReference type="PROSITE" id="PS50114">
    <property type="entry name" value="GATA_ZN_FINGER_2"/>
    <property type="match status" value="2"/>
</dbReference>
<feature type="compositionally biased region" description="Basic and acidic residues" evidence="10">
    <location>
        <begin position="388"/>
        <end position="398"/>
    </location>
</feature>
<evidence type="ECO:0000256" key="4">
    <source>
        <dbReference type="ARBA" id="ARBA00022771"/>
    </source>
</evidence>